<reference evidence="8 9" key="1">
    <citation type="journal article" date="2014" name="Genome Biol. Evol.">
        <title>Comparative genomics and transcriptomics analyses reveal divergent lifestyle features of nematode endoparasitic fungus Hirsutella minnesotensis.</title>
        <authorList>
            <person name="Lai Y."/>
            <person name="Liu K."/>
            <person name="Zhang X."/>
            <person name="Zhang X."/>
            <person name="Li K."/>
            <person name="Wang N."/>
            <person name="Shu C."/>
            <person name="Wu Y."/>
            <person name="Wang C."/>
            <person name="Bushley K.E."/>
            <person name="Xiang M."/>
            <person name="Liu X."/>
        </authorList>
    </citation>
    <scope>NUCLEOTIDE SEQUENCE [LARGE SCALE GENOMIC DNA]</scope>
    <source>
        <strain evidence="8 9">3608</strain>
    </source>
</reference>
<dbReference type="Proteomes" id="UP000054481">
    <property type="component" value="Unassembled WGS sequence"/>
</dbReference>
<keyword evidence="7" id="KW-0732">Signal</keyword>
<evidence type="ECO:0000256" key="1">
    <source>
        <dbReference type="ARBA" id="ARBA00004167"/>
    </source>
</evidence>
<feature type="compositionally biased region" description="Low complexity" evidence="5">
    <location>
        <begin position="42"/>
        <end position="61"/>
    </location>
</feature>
<evidence type="ECO:0000256" key="3">
    <source>
        <dbReference type="ARBA" id="ARBA00022989"/>
    </source>
</evidence>
<dbReference type="InterPro" id="IPR051694">
    <property type="entry name" value="Immunoregulatory_rcpt-like"/>
</dbReference>
<keyword evidence="9" id="KW-1185">Reference proteome</keyword>
<feature type="region of interest" description="Disordered" evidence="5">
    <location>
        <begin position="263"/>
        <end position="290"/>
    </location>
</feature>
<dbReference type="PANTHER" id="PTHR15549:SF30">
    <property type="entry name" value="MID2 DOMAIN-CONTAINING PROTEIN"/>
    <property type="match status" value="1"/>
</dbReference>
<dbReference type="OrthoDB" id="5103320at2759"/>
<feature type="region of interest" description="Disordered" evidence="5">
    <location>
        <begin position="329"/>
        <end position="381"/>
    </location>
</feature>
<dbReference type="EMBL" id="KQ030509">
    <property type="protein sequence ID" value="KJZ76800.1"/>
    <property type="molecule type" value="Genomic_DNA"/>
</dbReference>
<dbReference type="GO" id="GO:0071944">
    <property type="term" value="C:cell periphery"/>
    <property type="evidence" value="ECO:0007669"/>
    <property type="project" value="UniProtKB-ARBA"/>
</dbReference>
<evidence type="ECO:0000313" key="8">
    <source>
        <dbReference type="EMBL" id="KJZ76800.1"/>
    </source>
</evidence>
<evidence type="ECO:0000256" key="6">
    <source>
        <dbReference type="SAM" id="Phobius"/>
    </source>
</evidence>
<feature type="region of interest" description="Disordered" evidence="5">
    <location>
        <begin position="153"/>
        <end position="179"/>
    </location>
</feature>
<evidence type="ECO:0000313" key="9">
    <source>
        <dbReference type="Proteomes" id="UP000054481"/>
    </source>
</evidence>
<evidence type="ECO:0000256" key="4">
    <source>
        <dbReference type="ARBA" id="ARBA00023136"/>
    </source>
</evidence>
<name>A0A0F7ZQ83_9HYPO</name>
<accession>A0A0F7ZQ83</accession>
<comment type="subcellular location">
    <subcellularLocation>
        <location evidence="1">Membrane</location>
        <topology evidence="1">Single-pass membrane protein</topology>
    </subcellularLocation>
</comment>
<feature type="signal peptide" evidence="7">
    <location>
        <begin position="1"/>
        <end position="18"/>
    </location>
</feature>
<evidence type="ECO:0000256" key="7">
    <source>
        <dbReference type="SAM" id="SignalP"/>
    </source>
</evidence>
<evidence type="ECO:0000256" key="5">
    <source>
        <dbReference type="SAM" id="MobiDB-lite"/>
    </source>
</evidence>
<feature type="region of interest" description="Disordered" evidence="5">
    <location>
        <begin position="27"/>
        <end position="98"/>
    </location>
</feature>
<feature type="region of interest" description="Disordered" evidence="5">
    <location>
        <begin position="406"/>
        <end position="442"/>
    </location>
</feature>
<dbReference type="PROSITE" id="PS51257">
    <property type="entry name" value="PROKAR_LIPOPROTEIN"/>
    <property type="match status" value="1"/>
</dbReference>
<keyword evidence="2 6" id="KW-0812">Transmembrane</keyword>
<gene>
    <name evidence="8" type="ORF">HIM_03677</name>
</gene>
<keyword evidence="4 6" id="KW-0472">Membrane</keyword>
<organism evidence="8 9">
    <name type="scientific">Hirsutella minnesotensis 3608</name>
    <dbReference type="NCBI Taxonomy" id="1043627"/>
    <lineage>
        <taxon>Eukaryota</taxon>
        <taxon>Fungi</taxon>
        <taxon>Dikarya</taxon>
        <taxon>Ascomycota</taxon>
        <taxon>Pezizomycotina</taxon>
        <taxon>Sordariomycetes</taxon>
        <taxon>Hypocreomycetidae</taxon>
        <taxon>Hypocreales</taxon>
        <taxon>Ophiocordycipitaceae</taxon>
        <taxon>Hirsutella</taxon>
    </lineage>
</organism>
<feature type="compositionally biased region" description="Gly residues" evidence="5">
    <location>
        <begin position="62"/>
        <end position="79"/>
    </location>
</feature>
<keyword evidence="3 6" id="KW-1133">Transmembrane helix</keyword>
<dbReference type="GO" id="GO:0016020">
    <property type="term" value="C:membrane"/>
    <property type="evidence" value="ECO:0007669"/>
    <property type="project" value="UniProtKB-SubCell"/>
</dbReference>
<protein>
    <recommendedName>
        <fullName evidence="10">Mid2 domain-containing protein</fullName>
    </recommendedName>
</protein>
<evidence type="ECO:0008006" key="10">
    <source>
        <dbReference type="Google" id="ProtNLM"/>
    </source>
</evidence>
<proteinExistence type="predicted"/>
<feature type="chain" id="PRO_5002525987" description="Mid2 domain-containing protein" evidence="7">
    <location>
        <begin position="19"/>
        <end position="491"/>
    </location>
</feature>
<dbReference type="AlphaFoldDB" id="A0A0F7ZQ83"/>
<dbReference type="PANTHER" id="PTHR15549">
    <property type="entry name" value="PAIRED IMMUNOGLOBULIN-LIKE TYPE 2 RECEPTOR"/>
    <property type="match status" value="1"/>
</dbReference>
<evidence type="ECO:0000256" key="2">
    <source>
        <dbReference type="ARBA" id="ARBA00022692"/>
    </source>
</evidence>
<sequence>MRLSSGLIVGALLGCASADLLFARQNPGGTSAGPVPRPTPTPESTSESTPPTPSPTSDIPSGGTGGGGSSRSPGGGGNGADTTVTRTVTVTGGGDASTTTTFNVVTSTVTTTTTFFSTEFITSNGETATSTIYVTSTEIVDQKVRRTLDAGLAPRTAAPAPAPAEPTPALHLDQRARAGPEADLRRRRVILFKRATVTVTSTTTVGGGNSVVTVTGSSTFVTILPTVITNVITSTVFANARTTVTTTSVIKITSTRVALTAPDGSATTIGSNGGGVSGVSGNSRSGDDGDGLSSGAKAGIGVGVGAVGLAFLAAIGFCVWRRRRNPKPVHDDFMGASEVPVGGPSGSTGHDARPMSETTSAGGYLAATPSHSLKKHGASPEGYRGTAMGDGRAGYAQPASYGAAYATPSRSTTMTNQHRNSLVPGGDQLPRHPTPAGSSMISPAAEGTAELGHDNPATTVWHNHGAAEIDGQAVMSHQSGPVYEMPTQSYR</sequence>
<feature type="compositionally biased region" description="Polar residues" evidence="5">
    <location>
        <begin position="408"/>
        <end position="420"/>
    </location>
</feature>
<feature type="transmembrane region" description="Helical" evidence="6">
    <location>
        <begin position="298"/>
        <end position="320"/>
    </location>
</feature>